<dbReference type="InterPro" id="IPR050498">
    <property type="entry name" value="Ycf3"/>
</dbReference>
<keyword evidence="1" id="KW-0677">Repeat</keyword>
<organism evidence="5 6">
    <name type="scientific">Haloferula luteola</name>
    <dbReference type="NCBI Taxonomy" id="595692"/>
    <lineage>
        <taxon>Bacteria</taxon>
        <taxon>Pseudomonadati</taxon>
        <taxon>Verrucomicrobiota</taxon>
        <taxon>Verrucomicrobiia</taxon>
        <taxon>Verrucomicrobiales</taxon>
        <taxon>Verrucomicrobiaceae</taxon>
        <taxon>Haloferula</taxon>
    </lineage>
</organism>
<dbReference type="Proteomes" id="UP000557717">
    <property type="component" value="Unassembled WGS sequence"/>
</dbReference>
<dbReference type="Gene3D" id="1.25.40.10">
    <property type="entry name" value="Tetratricopeptide repeat domain"/>
    <property type="match status" value="5"/>
</dbReference>
<dbReference type="InterPro" id="IPR019734">
    <property type="entry name" value="TPR_rpt"/>
</dbReference>
<protein>
    <submittedName>
        <fullName evidence="5">Tetratricopeptide (TPR) repeat protein</fullName>
    </submittedName>
</protein>
<dbReference type="Gene3D" id="3.90.70.10">
    <property type="entry name" value="Cysteine proteinases"/>
    <property type="match status" value="1"/>
</dbReference>
<dbReference type="PROSITE" id="PS50005">
    <property type="entry name" value="TPR"/>
    <property type="match status" value="1"/>
</dbReference>
<feature type="repeat" description="TPR" evidence="3">
    <location>
        <begin position="1139"/>
        <end position="1172"/>
    </location>
</feature>
<dbReference type="InterPro" id="IPR011990">
    <property type="entry name" value="TPR-like_helical_dom_sf"/>
</dbReference>
<dbReference type="Pfam" id="PF13432">
    <property type="entry name" value="TPR_16"/>
    <property type="match status" value="1"/>
</dbReference>
<evidence type="ECO:0000259" key="4">
    <source>
        <dbReference type="Pfam" id="PF13529"/>
    </source>
</evidence>
<evidence type="ECO:0000313" key="5">
    <source>
        <dbReference type="EMBL" id="MBB5353751.1"/>
    </source>
</evidence>
<proteinExistence type="predicted"/>
<accession>A0A840VM97</accession>
<evidence type="ECO:0000256" key="3">
    <source>
        <dbReference type="PROSITE-ProRule" id="PRU00339"/>
    </source>
</evidence>
<gene>
    <name evidence="5" type="ORF">HNR46_004013</name>
</gene>
<evidence type="ECO:0000313" key="6">
    <source>
        <dbReference type="Proteomes" id="UP000557717"/>
    </source>
</evidence>
<keyword evidence="2 3" id="KW-0802">TPR repeat</keyword>
<dbReference type="Pfam" id="PF14559">
    <property type="entry name" value="TPR_19"/>
    <property type="match status" value="1"/>
</dbReference>
<dbReference type="RefSeq" id="WP_184022085.1">
    <property type="nucleotide sequence ID" value="NZ_JACHFD010000034.1"/>
</dbReference>
<dbReference type="PANTHER" id="PTHR44858">
    <property type="entry name" value="TETRATRICOPEPTIDE REPEAT PROTEIN 6"/>
    <property type="match status" value="1"/>
</dbReference>
<sequence length="1702" mass="193402">MQNADFPLSEIHLKILKGHMLDAWDQAQATGILLTDWPHGDARRVAARLARSLGDSRLGFVLDGLNWRADRQNPKWFFHSLNLRSAWLSIPQKIEEISNHLEAPRVISPTVQADLLAMRGHQYACLRDFSPAHRDLNLALELAPHQPWIHVMHSAVLEKEDRYEDAYSAAKEAIALQPNYAAAVYQLTDNLIHLGRDEEAIQILERASSSTQNAGFPIRLQLLYSEREDHQRALDCIRIAEERSPLANDSLRKWFAGRRADFYLLEGDTDRCIEWSERNGNSYYLRTARKLLEPGLNRRKRVRLDVPFIRQHSMTCAPATLASLAAFWKRPVDHLTIAEAICHEGTPWHKERHWAEEHGFHTVEFRLTNESLHALIDRGVPFTLSTQAATSAHLQACIGYDDRTGLILVRDPTDRHYGEMSLDQLIKNHPINGPRGMVMVPREEKALLDGIILPDCALYDAYHDLLVVLDSHERLPVEAAMAALRAIGGDAPLVHDGSERVATWKDDASAGLNAIDRQLAFAPDHPPTLLRKASTLQKLRRWQDLRDFLEDIVRQPQSDPIFNSELGELLMEDARQLHRAERFLRKAVRQRKWDAGPYSSLAWCRAKQQRHAEAAVLHRISACLNASFDPYSRNYFNSCRIVRREEEAIEFLRARTQRFGNKSSETWIQLANALNDLNRHDDAAVVLQEGAAIFPEMGGYALKSGAMMATWGEPHRSQGLEWMEAARGKTPEHEWLAETARIAGYLGDRSKSIRCWKSLTAMQPRRMDAWRGLASQLADLEGLDSTLKLLDQATKDHPEVLELWTLKAEYLKGTKRGPLEALDHALDGDPGNLWARRERAIYWFEAGEPLRAQADAQDAVDRHPWDPKSYGTLAWLQERENSREAAAENYRHAIQLDVDYTFAAYRLLSLFEDQQAKHRELAFLRLEMDRQVSNGSILLPYQELAWPLLEPAELLDQLHTFCSQRPDLWQTWAATIHHTLQMGDDDLARTAALELTERFPLLPRAWLEFAKVYRAARQPTEEVKATARAIELSPGWDDAARQHAEILETLGRTQDAVEVLTKAAELEPLEGANHGCLADLLHRLNRTEQALDVLLAGLRLCPFYGWGWSMACKWAGNLQRRQEVIELLQSTSLQKDHHPKWWPIAADTWIELGDYEAALSSVQQGLLLQPKNVLLRDKLAQIHFLRKDNDLAFAACSRIDGESETPINLRGRRAWIFIHSGQPLKGAEEMKLLLQESPNNSWALDELATFFEDRSDWQELRDHSQRWLRIDPQNTRALACLGISELNLKNLSGARTAYTRAHALDPSYSFVARQLLHLQLDAHEFDDAAATLASLRHFSPSPWNTKDAIDLQLRQGDHPAAFQLADSLIQDSTANFEVFNEVEDLFSKHQLTHRYRAWIRNEIGTPPIAAPGALANWIGTLTPALLPTTGYKRLLKEPLASPSRNEAWQALLRYCTGSKLKKKTLLWSKRHRAELHTPAALWAATGRAFLSSGLCKAGVAWMADWRSRPDDLDTSSFVNLAALYDSHPGDTTEQFDHSLEVRLEGLRRFPEDVWQAQALRAGLALQLACSGKIEEARELVKNLEEDRCTDYYCGLGNGARAILAASDGNESEARRQLEQALQKFGNTDRLGASRHRQRLVQAVASSLPWTKGRARALRKHWDLTPEPQKKPLWERDIKLPAWAVVTLVILLARACSRFLEMS</sequence>
<evidence type="ECO:0000256" key="2">
    <source>
        <dbReference type="ARBA" id="ARBA00022803"/>
    </source>
</evidence>
<comment type="caution">
    <text evidence="5">The sequence shown here is derived from an EMBL/GenBank/DDBJ whole genome shotgun (WGS) entry which is preliminary data.</text>
</comment>
<evidence type="ECO:0000256" key="1">
    <source>
        <dbReference type="ARBA" id="ARBA00022737"/>
    </source>
</evidence>
<dbReference type="PANTHER" id="PTHR44858:SF18">
    <property type="entry name" value="TETRATRICOPEPTIDE REPEAT (TPR) PROTEIN"/>
    <property type="match status" value="1"/>
</dbReference>
<dbReference type="EMBL" id="JACHFD010000034">
    <property type="protein sequence ID" value="MBB5353751.1"/>
    <property type="molecule type" value="Genomic_DNA"/>
</dbReference>
<dbReference type="SUPFAM" id="SSF48452">
    <property type="entry name" value="TPR-like"/>
    <property type="match status" value="4"/>
</dbReference>
<feature type="domain" description="Peptidase C39-like" evidence="4">
    <location>
        <begin position="304"/>
        <end position="412"/>
    </location>
</feature>
<keyword evidence="6" id="KW-1185">Reference proteome</keyword>
<reference evidence="5 6" key="1">
    <citation type="submission" date="2020-08" db="EMBL/GenBank/DDBJ databases">
        <title>Genomic Encyclopedia of Type Strains, Phase IV (KMG-IV): sequencing the most valuable type-strain genomes for metagenomic binning, comparative biology and taxonomic classification.</title>
        <authorList>
            <person name="Goeker M."/>
        </authorList>
    </citation>
    <scope>NUCLEOTIDE SEQUENCE [LARGE SCALE GENOMIC DNA]</scope>
    <source>
        <strain evidence="5 6">YC6886</strain>
    </source>
</reference>
<dbReference type="InterPro" id="IPR039564">
    <property type="entry name" value="Peptidase_C39-like"/>
</dbReference>
<dbReference type="SMART" id="SM00028">
    <property type="entry name" value="TPR"/>
    <property type="match status" value="9"/>
</dbReference>
<dbReference type="Pfam" id="PF13529">
    <property type="entry name" value="Peptidase_C39_2"/>
    <property type="match status" value="1"/>
</dbReference>
<name>A0A840VM97_9BACT</name>